<evidence type="ECO:0000256" key="1">
    <source>
        <dbReference type="SAM" id="MobiDB-lite"/>
    </source>
</evidence>
<accession>A0A9P4T7W6</accession>
<dbReference type="Proteomes" id="UP000801428">
    <property type="component" value="Unassembled WGS sequence"/>
</dbReference>
<feature type="compositionally biased region" description="Basic and acidic residues" evidence="1">
    <location>
        <begin position="57"/>
        <end position="71"/>
    </location>
</feature>
<protein>
    <submittedName>
        <fullName evidence="2">Uncharacterized protein</fullName>
    </submittedName>
</protein>
<evidence type="ECO:0000313" key="3">
    <source>
        <dbReference type="Proteomes" id="UP000801428"/>
    </source>
</evidence>
<feature type="compositionally biased region" description="Acidic residues" evidence="1">
    <location>
        <begin position="72"/>
        <end position="82"/>
    </location>
</feature>
<dbReference type="EMBL" id="SWKU01000027">
    <property type="protein sequence ID" value="KAF2996469.1"/>
    <property type="molecule type" value="Genomic_DNA"/>
</dbReference>
<keyword evidence="3" id="KW-1185">Reference proteome</keyword>
<organism evidence="2 3">
    <name type="scientific">Curvularia kusanoi</name>
    <name type="common">Cochliobolus kusanoi</name>
    <dbReference type="NCBI Taxonomy" id="90978"/>
    <lineage>
        <taxon>Eukaryota</taxon>
        <taxon>Fungi</taxon>
        <taxon>Dikarya</taxon>
        <taxon>Ascomycota</taxon>
        <taxon>Pezizomycotina</taxon>
        <taxon>Dothideomycetes</taxon>
        <taxon>Pleosporomycetidae</taxon>
        <taxon>Pleosporales</taxon>
        <taxon>Pleosporineae</taxon>
        <taxon>Pleosporaceae</taxon>
        <taxon>Curvularia</taxon>
    </lineage>
</organism>
<comment type="caution">
    <text evidence="2">The sequence shown here is derived from an EMBL/GenBank/DDBJ whole genome shotgun (WGS) entry which is preliminary data.</text>
</comment>
<gene>
    <name evidence="2" type="ORF">E8E13_004598</name>
</gene>
<evidence type="ECO:0000313" key="2">
    <source>
        <dbReference type="EMBL" id="KAF2996469.1"/>
    </source>
</evidence>
<sequence length="110" mass="12583">MAHQPTEAEAPVSGEANTKADRDAVVSNDGPHIRPTRSTKRVNYKETEDGDQEDSDMSDHYIDKKLDYSSDEHEDTDDEDMVGYEMDTGLRNISFKDCEEEKEYQKYEGV</sequence>
<name>A0A9P4T7W6_CURKU</name>
<reference evidence="2" key="1">
    <citation type="submission" date="2019-04" db="EMBL/GenBank/DDBJ databases">
        <title>Sequencing of skin fungus with MAO and IRED activity.</title>
        <authorList>
            <person name="Marsaioli A.J."/>
            <person name="Bonatto J.M.C."/>
            <person name="Reis Junior O."/>
        </authorList>
    </citation>
    <scope>NUCLEOTIDE SEQUENCE</scope>
    <source>
        <strain evidence="2">30M1</strain>
    </source>
</reference>
<feature type="region of interest" description="Disordered" evidence="1">
    <location>
        <begin position="1"/>
        <end position="84"/>
    </location>
</feature>
<dbReference type="AlphaFoldDB" id="A0A9P4T7W6"/>
<proteinExistence type="predicted"/>